<dbReference type="AlphaFoldDB" id="A0A1Y0EP00"/>
<keyword evidence="4" id="KW-0804">Transcription</keyword>
<reference evidence="6 7" key="1">
    <citation type="submission" date="2017-05" db="EMBL/GenBank/DDBJ databases">
        <authorList>
            <person name="Song R."/>
            <person name="Chenine A.L."/>
            <person name="Ruprecht R.M."/>
        </authorList>
    </citation>
    <scope>NUCLEOTIDE SEQUENCE [LARGE SCALE GENOMIC DNA]</scope>
    <source>
        <strain evidence="6 7">DSM 26136</strain>
    </source>
</reference>
<comment type="similarity">
    <text evidence="1">Belongs to the LysR transcriptional regulatory family.</text>
</comment>
<evidence type="ECO:0000256" key="1">
    <source>
        <dbReference type="ARBA" id="ARBA00009437"/>
    </source>
</evidence>
<keyword evidence="7" id="KW-1185">Reference proteome</keyword>
<dbReference type="CDD" id="cd08414">
    <property type="entry name" value="PBP2_LTTR_aromatics_like"/>
    <property type="match status" value="1"/>
</dbReference>
<dbReference type="SUPFAM" id="SSF53850">
    <property type="entry name" value="Periplasmic binding protein-like II"/>
    <property type="match status" value="1"/>
</dbReference>
<dbReference type="InterPro" id="IPR036390">
    <property type="entry name" value="WH_DNA-bd_sf"/>
</dbReference>
<dbReference type="Gene3D" id="3.40.190.10">
    <property type="entry name" value="Periplasmic binding protein-like II"/>
    <property type="match status" value="2"/>
</dbReference>
<dbReference type="OrthoDB" id="5292387at2"/>
<dbReference type="FunFam" id="1.10.10.10:FF:000001">
    <property type="entry name" value="LysR family transcriptional regulator"/>
    <property type="match status" value="1"/>
</dbReference>
<protein>
    <submittedName>
        <fullName evidence="6">LysR family transcriptional regulator</fullName>
    </submittedName>
</protein>
<gene>
    <name evidence="6" type="ORF">CCO03_12215</name>
</gene>
<dbReference type="PRINTS" id="PR00039">
    <property type="entry name" value="HTHLYSR"/>
</dbReference>
<evidence type="ECO:0000256" key="2">
    <source>
        <dbReference type="ARBA" id="ARBA00023015"/>
    </source>
</evidence>
<dbReference type="InterPro" id="IPR005119">
    <property type="entry name" value="LysR_subst-bd"/>
</dbReference>
<sequence>MISTDFRQLRHFVVLAHTLNYRKAAEQLHMAQPPLSASIRRLEERLGVQLFERDRRGTALTAAGLLALPHAEQALHHAQAFATAAQAAAVGERGHLHIGFVGSTTYELLPRLVQLVRERLPQVELELTESPSSDLCAMLRQGALHAALLRYPVTVAQGLNLQPLHEDSLIAAVPAGHALAARKRVALAELQGQPFIQYSPTQVPGLHALIEAACQRAGFQPRSQQHATQAQTILSLVQAGLGVALVPAAMARTATHGVHFLPLNDVGHMSATGVALAWEPERDTPLTQRFRELLMQALPGWAL</sequence>
<dbReference type="SUPFAM" id="SSF46785">
    <property type="entry name" value="Winged helix' DNA-binding domain"/>
    <property type="match status" value="1"/>
</dbReference>
<dbReference type="Proteomes" id="UP000196138">
    <property type="component" value="Chromosome"/>
</dbReference>
<dbReference type="GO" id="GO:0032993">
    <property type="term" value="C:protein-DNA complex"/>
    <property type="evidence" value="ECO:0007669"/>
    <property type="project" value="TreeGrafter"/>
</dbReference>
<dbReference type="InterPro" id="IPR000847">
    <property type="entry name" value="LysR_HTH_N"/>
</dbReference>
<dbReference type="Pfam" id="PF00126">
    <property type="entry name" value="HTH_1"/>
    <property type="match status" value="1"/>
</dbReference>
<keyword evidence="3" id="KW-0238">DNA-binding</keyword>
<dbReference type="GO" id="GO:0003677">
    <property type="term" value="F:DNA binding"/>
    <property type="evidence" value="ECO:0007669"/>
    <property type="project" value="UniProtKB-KW"/>
</dbReference>
<evidence type="ECO:0000313" key="7">
    <source>
        <dbReference type="Proteomes" id="UP000196138"/>
    </source>
</evidence>
<dbReference type="EMBL" id="CP021455">
    <property type="protein sequence ID" value="ARU05347.1"/>
    <property type="molecule type" value="Genomic_DNA"/>
</dbReference>
<evidence type="ECO:0000313" key="6">
    <source>
        <dbReference type="EMBL" id="ARU05347.1"/>
    </source>
</evidence>
<keyword evidence="2" id="KW-0805">Transcription regulation</keyword>
<dbReference type="Gene3D" id="1.10.10.10">
    <property type="entry name" value="Winged helix-like DNA-binding domain superfamily/Winged helix DNA-binding domain"/>
    <property type="match status" value="1"/>
</dbReference>
<proteinExistence type="inferred from homology"/>
<dbReference type="GO" id="GO:0003700">
    <property type="term" value="F:DNA-binding transcription factor activity"/>
    <property type="evidence" value="ECO:0007669"/>
    <property type="project" value="InterPro"/>
</dbReference>
<evidence type="ECO:0000256" key="4">
    <source>
        <dbReference type="ARBA" id="ARBA00023163"/>
    </source>
</evidence>
<dbReference type="PROSITE" id="PS50931">
    <property type="entry name" value="HTH_LYSR"/>
    <property type="match status" value="1"/>
</dbReference>
<accession>A0A1Y0EP00</accession>
<dbReference type="RefSeq" id="WP_087281419.1">
    <property type="nucleotide sequence ID" value="NZ_CP021455.1"/>
</dbReference>
<feature type="domain" description="HTH lysR-type" evidence="5">
    <location>
        <begin position="4"/>
        <end position="61"/>
    </location>
</feature>
<evidence type="ECO:0000256" key="3">
    <source>
        <dbReference type="ARBA" id="ARBA00023125"/>
    </source>
</evidence>
<dbReference type="PANTHER" id="PTHR30346:SF0">
    <property type="entry name" value="HCA OPERON TRANSCRIPTIONAL ACTIVATOR HCAR"/>
    <property type="match status" value="1"/>
</dbReference>
<dbReference type="InterPro" id="IPR036388">
    <property type="entry name" value="WH-like_DNA-bd_sf"/>
</dbReference>
<dbReference type="PANTHER" id="PTHR30346">
    <property type="entry name" value="TRANSCRIPTIONAL DUAL REGULATOR HCAR-RELATED"/>
    <property type="match status" value="1"/>
</dbReference>
<evidence type="ECO:0000259" key="5">
    <source>
        <dbReference type="PROSITE" id="PS50931"/>
    </source>
</evidence>
<dbReference type="KEGG" id="cser:CCO03_12215"/>
<organism evidence="6 7">
    <name type="scientific">Comamonas serinivorans</name>
    <dbReference type="NCBI Taxonomy" id="1082851"/>
    <lineage>
        <taxon>Bacteria</taxon>
        <taxon>Pseudomonadati</taxon>
        <taxon>Pseudomonadota</taxon>
        <taxon>Betaproteobacteria</taxon>
        <taxon>Burkholderiales</taxon>
        <taxon>Comamonadaceae</taxon>
        <taxon>Comamonas</taxon>
    </lineage>
</organism>
<name>A0A1Y0EP00_9BURK</name>
<dbReference type="Pfam" id="PF03466">
    <property type="entry name" value="LysR_substrate"/>
    <property type="match status" value="1"/>
</dbReference>